<accession>A0AAE0CWE7</accession>
<evidence type="ECO:0000313" key="3">
    <source>
        <dbReference type="Proteomes" id="UP001280121"/>
    </source>
</evidence>
<feature type="domain" description="DUF659" evidence="1">
    <location>
        <begin position="1"/>
        <end position="46"/>
    </location>
</feature>
<evidence type="ECO:0000259" key="1">
    <source>
        <dbReference type="Pfam" id="PF04937"/>
    </source>
</evidence>
<organism evidence="2 3">
    <name type="scientific">Dipteronia dyeriana</name>
    <dbReference type="NCBI Taxonomy" id="168575"/>
    <lineage>
        <taxon>Eukaryota</taxon>
        <taxon>Viridiplantae</taxon>
        <taxon>Streptophyta</taxon>
        <taxon>Embryophyta</taxon>
        <taxon>Tracheophyta</taxon>
        <taxon>Spermatophyta</taxon>
        <taxon>Magnoliopsida</taxon>
        <taxon>eudicotyledons</taxon>
        <taxon>Gunneridae</taxon>
        <taxon>Pentapetalae</taxon>
        <taxon>rosids</taxon>
        <taxon>malvids</taxon>
        <taxon>Sapindales</taxon>
        <taxon>Sapindaceae</taxon>
        <taxon>Hippocastanoideae</taxon>
        <taxon>Acereae</taxon>
        <taxon>Dipteronia</taxon>
    </lineage>
</organism>
<dbReference type="PANTHER" id="PTHR32166">
    <property type="entry name" value="OSJNBA0013A04.12 PROTEIN"/>
    <property type="match status" value="1"/>
</dbReference>
<evidence type="ECO:0000313" key="2">
    <source>
        <dbReference type="EMBL" id="KAK2666057.1"/>
    </source>
</evidence>
<reference evidence="2" key="1">
    <citation type="journal article" date="2023" name="Plant J.">
        <title>Genome sequences and population genomics provide insights into the demographic history, inbreeding, and mutation load of two 'living fossil' tree species of Dipteronia.</title>
        <authorList>
            <person name="Feng Y."/>
            <person name="Comes H.P."/>
            <person name="Chen J."/>
            <person name="Zhu S."/>
            <person name="Lu R."/>
            <person name="Zhang X."/>
            <person name="Li P."/>
            <person name="Qiu J."/>
            <person name="Olsen K.M."/>
            <person name="Qiu Y."/>
        </authorList>
    </citation>
    <scope>NUCLEOTIDE SEQUENCE</scope>
    <source>
        <strain evidence="2">KIB01</strain>
    </source>
</reference>
<sequence length="196" mass="22871">MAAAKMLKAKMPSIFWSPCATHTINLMLEGISKLPKFKNTLEESKSFTIFIYSHHTTLALMRGFTRTRDIMRPRVTRELKKAKEEIREGLKKVEKILYPDDLDKQNLFVHIEFGKYLNKEGSFGRPMALKGCEKNDEFYNPEPNSRLDDGEIRDLEDDFQSVNEAVEENVEFKSDDDIVFQLEEYVVEDESLEYQS</sequence>
<dbReference type="PANTHER" id="PTHR32166:SF74">
    <property type="entry name" value="OS05G0256350 PROTEIN"/>
    <property type="match status" value="1"/>
</dbReference>
<dbReference type="Pfam" id="PF04937">
    <property type="entry name" value="DUF659"/>
    <property type="match status" value="1"/>
</dbReference>
<comment type="caution">
    <text evidence="2">The sequence shown here is derived from an EMBL/GenBank/DDBJ whole genome shotgun (WGS) entry which is preliminary data.</text>
</comment>
<keyword evidence="3" id="KW-1185">Reference proteome</keyword>
<dbReference type="EMBL" id="JANJYI010000001">
    <property type="protein sequence ID" value="KAK2666057.1"/>
    <property type="molecule type" value="Genomic_DNA"/>
</dbReference>
<name>A0AAE0CWE7_9ROSI</name>
<protein>
    <recommendedName>
        <fullName evidence="1">DUF659 domain-containing protein</fullName>
    </recommendedName>
</protein>
<dbReference type="Proteomes" id="UP001280121">
    <property type="component" value="Unassembled WGS sequence"/>
</dbReference>
<dbReference type="InterPro" id="IPR007021">
    <property type="entry name" value="DUF659"/>
</dbReference>
<proteinExistence type="predicted"/>
<dbReference type="AlphaFoldDB" id="A0AAE0CWE7"/>
<gene>
    <name evidence="2" type="ORF">Ddye_004631</name>
</gene>